<dbReference type="SUPFAM" id="SSF50199">
    <property type="entry name" value="Staphylococcal nuclease"/>
    <property type="match status" value="1"/>
</dbReference>
<dbReference type="Pfam" id="PF00565">
    <property type="entry name" value="SNase"/>
    <property type="match status" value="1"/>
</dbReference>
<accession>A0A059A9V9</accession>
<dbReference type="InterPro" id="IPR035437">
    <property type="entry name" value="SNase_OB-fold_sf"/>
</dbReference>
<gene>
    <name evidence="5" type="ORF">EUGRSUZ_J00161</name>
</gene>
<evidence type="ECO:0000259" key="4">
    <source>
        <dbReference type="PROSITE" id="PS50830"/>
    </source>
</evidence>
<dbReference type="Gramene" id="KCW50416">
    <property type="protein sequence ID" value="KCW50416"/>
    <property type="gene ID" value="EUGRSUZ_J00161"/>
</dbReference>
<dbReference type="GO" id="GO:0004519">
    <property type="term" value="F:endonuclease activity"/>
    <property type="evidence" value="ECO:0007669"/>
    <property type="project" value="UniProtKB-KW"/>
</dbReference>
<dbReference type="GO" id="GO:0016787">
    <property type="term" value="F:hydrolase activity"/>
    <property type="evidence" value="ECO:0007669"/>
    <property type="project" value="UniProtKB-KW"/>
</dbReference>
<dbReference type="InParanoid" id="A0A059A9V9"/>
<protein>
    <recommendedName>
        <fullName evidence="4">TNase-like domain-containing protein</fullName>
    </recommendedName>
</protein>
<dbReference type="PANTHER" id="PTHR12302:SF3">
    <property type="entry name" value="SERINE_THREONINE-PROTEIN KINASE 31"/>
    <property type="match status" value="1"/>
</dbReference>
<feature type="domain" description="TNase-like" evidence="4">
    <location>
        <begin position="174"/>
        <end position="350"/>
    </location>
</feature>
<dbReference type="eggNOG" id="ENOG502QT2R">
    <property type="taxonomic scope" value="Eukaryota"/>
</dbReference>
<dbReference type="AlphaFoldDB" id="A0A059A9V9"/>
<sequence>MNFWDKAVRFVYGFCWHPTVFGDTDSRDGDAGSVGPHGVSAAAVGVSALAQDTDCLGPHGVSAATVGVSALAQDLFNFEITSQVPEGLSNHVVSKTKAQASCYKKLLVAWKASNPPPKTPEEASRLVLQTLKNHLKADVEGLLKFYGLPLAPIPVVTTVEVPVELPQGEEFELQTLPVEARCVTDGDGITVYVSTSDPRESRLVPQEVLVTALKRSEARAQGEKTRAKELHKTMIAAGYQVINVKNEEVLARKYRIRLRGIDAPEGDMPYGKEAKEELAKIVKGKCLRVLVYGEDQYGRSLGDIYCNGNFVQELMLKKGMAWHYKAYDQRAELAKCEKNARAKRVGLWALPNPEEPWEWRRKNK</sequence>
<dbReference type="OrthoDB" id="619384at2759"/>
<dbReference type="InterPro" id="IPR016071">
    <property type="entry name" value="Staphylococal_nuclease_OB-fold"/>
</dbReference>
<evidence type="ECO:0000256" key="3">
    <source>
        <dbReference type="ARBA" id="ARBA00022801"/>
    </source>
</evidence>
<dbReference type="EMBL" id="KK198762">
    <property type="protein sequence ID" value="KCW50416.1"/>
    <property type="molecule type" value="Genomic_DNA"/>
</dbReference>
<dbReference type="PANTHER" id="PTHR12302">
    <property type="entry name" value="EBNA2 BINDING PROTEIN P100"/>
    <property type="match status" value="1"/>
</dbReference>
<keyword evidence="3" id="KW-0378">Hydrolase</keyword>
<evidence type="ECO:0000256" key="1">
    <source>
        <dbReference type="ARBA" id="ARBA00022722"/>
    </source>
</evidence>
<reference evidence="5" key="1">
    <citation type="submission" date="2013-07" db="EMBL/GenBank/DDBJ databases">
        <title>The genome of Eucalyptus grandis.</title>
        <authorList>
            <person name="Schmutz J."/>
            <person name="Hayes R."/>
            <person name="Myburg A."/>
            <person name="Tuskan G."/>
            <person name="Grattapaglia D."/>
            <person name="Rokhsar D.S."/>
        </authorList>
    </citation>
    <scope>NUCLEOTIDE SEQUENCE</scope>
    <source>
        <tissue evidence="5">Leaf extractions</tissue>
    </source>
</reference>
<dbReference type="SMART" id="SM00318">
    <property type="entry name" value="SNc"/>
    <property type="match status" value="1"/>
</dbReference>
<evidence type="ECO:0000256" key="2">
    <source>
        <dbReference type="ARBA" id="ARBA00022759"/>
    </source>
</evidence>
<dbReference type="OMA" id="VEARCVT"/>
<keyword evidence="1" id="KW-0540">Nuclease</keyword>
<dbReference type="PROSITE" id="PS50830">
    <property type="entry name" value="TNASE_3"/>
    <property type="match status" value="1"/>
</dbReference>
<proteinExistence type="predicted"/>
<dbReference type="FunCoup" id="A0A059A9V9">
    <property type="interactions" value="1562"/>
</dbReference>
<keyword evidence="2" id="KW-0255">Endonuclease</keyword>
<dbReference type="Gene3D" id="2.40.50.90">
    <property type="match status" value="1"/>
</dbReference>
<organism evidence="5">
    <name type="scientific">Eucalyptus grandis</name>
    <name type="common">Flooded gum</name>
    <dbReference type="NCBI Taxonomy" id="71139"/>
    <lineage>
        <taxon>Eukaryota</taxon>
        <taxon>Viridiplantae</taxon>
        <taxon>Streptophyta</taxon>
        <taxon>Embryophyta</taxon>
        <taxon>Tracheophyta</taxon>
        <taxon>Spermatophyta</taxon>
        <taxon>Magnoliopsida</taxon>
        <taxon>eudicotyledons</taxon>
        <taxon>Gunneridae</taxon>
        <taxon>Pentapetalae</taxon>
        <taxon>rosids</taxon>
        <taxon>malvids</taxon>
        <taxon>Myrtales</taxon>
        <taxon>Myrtaceae</taxon>
        <taxon>Myrtoideae</taxon>
        <taxon>Eucalypteae</taxon>
        <taxon>Eucalyptus</taxon>
    </lineage>
</organism>
<evidence type="ECO:0000313" key="5">
    <source>
        <dbReference type="EMBL" id="KCW50416.1"/>
    </source>
</evidence>
<name>A0A059A9V9_EUCGR</name>